<keyword evidence="2" id="KW-1185">Reference proteome</keyword>
<dbReference type="Proteomes" id="UP001054902">
    <property type="component" value="Unassembled WGS sequence"/>
</dbReference>
<organism evidence="1 2">
    <name type="scientific">Chaetoceros tenuissimus</name>
    <dbReference type="NCBI Taxonomy" id="426638"/>
    <lineage>
        <taxon>Eukaryota</taxon>
        <taxon>Sar</taxon>
        <taxon>Stramenopiles</taxon>
        <taxon>Ochrophyta</taxon>
        <taxon>Bacillariophyta</taxon>
        <taxon>Coscinodiscophyceae</taxon>
        <taxon>Chaetocerotophycidae</taxon>
        <taxon>Chaetocerotales</taxon>
        <taxon>Chaetocerotaceae</taxon>
        <taxon>Chaetoceros</taxon>
    </lineage>
</organism>
<dbReference type="EMBL" id="BLLK01000040">
    <property type="protein sequence ID" value="GFH50472.1"/>
    <property type="molecule type" value="Genomic_DNA"/>
</dbReference>
<reference evidence="1 2" key="1">
    <citation type="journal article" date="2021" name="Sci. Rep.">
        <title>The genome of the diatom Chaetoceros tenuissimus carries an ancient integrated fragment of an extant virus.</title>
        <authorList>
            <person name="Hongo Y."/>
            <person name="Kimura K."/>
            <person name="Takaki Y."/>
            <person name="Yoshida Y."/>
            <person name="Baba S."/>
            <person name="Kobayashi G."/>
            <person name="Nagasaki K."/>
            <person name="Hano T."/>
            <person name="Tomaru Y."/>
        </authorList>
    </citation>
    <scope>NUCLEOTIDE SEQUENCE [LARGE SCALE GENOMIC DNA]</scope>
    <source>
        <strain evidence="1 2">NIES-3715</strain>
    </source>
</reference>
<accession>A0AAD3CQT6</accession>
<proteinExistence type="predicted"/>
<dbReference type="AlphaFoldDB" id="A0AAD3CQT6"/>
<evidence type="ECO:0000313" key="2">
    <source>
        <dbReference type="Proteomes" id="UP001054902"/>
    </source>
</evidence>
<name>A0AAD3CQT6_9STRA</name>
<protein>
    <submittedName>
        <fullName evidence="1">Uncharacterized protein</fullName>
    </submittedName>
</protein>
<sequence>MHQSPSRLTSIVAASDNESQVSLADRPFDIVFFGLITKRRRFLLAESEKYMAAHPNSSVLVMKTRPREISYMINAYKKAKVCIIAHSYSNVSGGEYHRLTEFAEFGCIPVMEDFSDKIGINQYRQCAHSFFAKQDNLFKTAEDVITLINAGKIGSDFSHVQWWKEGIAWEKILSNLD</sequence>
<evidence type="ECO:0000313" key="1">
    <source>
        <dbReference type="EMBL" id="GFH50472.1"/>
    </source>
</evidence>
<comment type="caution">
    <text evidence="1">The sequence shown here is derived from an EMBL/GenBank/DDBJ whole genome shotgun (WGS) entry which is preliminary data.</text>
</comment>
<gene>
    <name evidence="1" type="ORF">CTEN210_06948</name>
</gene>